<accession>B3VTU8</accession>
<sequence>MDTQACVLFAQPLTKVPTECICSWQITNGSQRIFLLWTWMMTSSGLMTRAMCLRQWTGLTFRSYSILSWNPRETPRHLTRVTPSLQAMKELLLTTSIPISTKIQLTSLPTAGTPVALLKQKDNWGTYLVMLQMHFPLWLLCFLTKTQRKWKIFQTA</sequence>
<dbReference type="Proteomes" id="UP000134742">
    <property type="component" value="Genome"/>
</dbReference>
<evidence type="ECO:0000313" key="1">
    <source>
        <dbReference type="EMBL" id="ACF19653.1"/>
    </source>
</evidence>
<evidence type="ECO:0000313" key="2">
    <source>
        <dbReference type="Proteomes" id="UP000134742"/>
    </source>
</evidence>
<protein>
    <submittedName>
        <fullName evidence="1">L protein</fullName>
    </submittedName>
</protein>
<reference evidence="1 2" key="1">
    <citation type="submission" date="2008-06" db="EMBL/GenBank/DDBJ databases">
        <title>The complete nucleotide Sequence of Rat Theilovirus 1.</title>
        <authorList>
            <person name="Dole V.S."/>
            <person name="Banu L.A."/>
            <person name="Perkins C.L."/>
            <person name="Jennings S."/>
            <person name="Henderson K.S."/>
        </authorList>
    </citation>
    <scope>NUCLEOTIDE SEQUENCE [LARGE SCALE GENOMIC DNA]</scope>
</reference>
<dbReference type="EMBL" id="EU815052">
    <property type="protein sequence ID" value="ACF19653.1"/>
    <property type="molecule type" value="Genomic_RNA"/>
</dbReference>
<name>B3VTU8_9PICO</name>
<proteinExistence type="predicted"/>
<organism evidence="1 2">
    <name type="scientific">Rat theilovirus 1</name>
    <dbReference type="NCBI Taxonomy" id="529419"/>
    <lineage>
        <taxon>Viruses</taxon>
        <taxon>Riboviria</taxon>
        <taxon>Orthornavirae</taxon>
        <taxon>Pisuviricota</taxon>
        <taxon>Pisoniviricetes</taxon>
        <taxon>Picornavirales</taxon>
        <taxon>Picornaviridae</taxon>
        <taxon>Caphthovirinae</taxon>
        <taxon>Cardiovirus</taxon>
        <taxon>Cardiovirus theileri</taxon>
        <taxon>Cardiovirus B</taxon>
    </lineage>
</organism>